<protein>
    <recommendedName>
        <fullName evidence="2">HTH arsR-type domain-containing protein</fullName>
    </recommendedName>
</protein>
<gene>
    <name evidence="1" type="ORF">METZ01_LOCUS397028</name>
</gene>
<evidence type="ECO:0000313" key="1">
    <source>
        <dbReference type="EMBL" id="SVD44174.1"/>
    </source>
</evidence>
<organism evidence="1">
    <name type="scientific">marine metagenome</name>
    <dbReference type="NCBI Taxonomy" id="408172"/>
    <lineage>
        <taxon>unclassified sequences</taxon>
        <taxon>metagenomes</taxon>
        <taxon>ecological metagenomes</taxon>
    </lineage>
</organism>
<reference evidence="1" key="1">
    <citation type="submission" date="2018-05" db="EMBL/GenBank/DDBJ databases">
        <authorList>
            <person name="Lanie J.A."/>
            <person name="Ng W.-L."/>
            <person name="Kazmierczak K.M."/>
            <person name="Andrzejewski T.M."/>
            <person name="Davidsen T.M."/>
            <person name="Wayne K.J."/>
            <person name="Tettelin H."/>
            <person name="Glass J.I."/>
            <person name="Rusch D."/>
            <person name="Podicherti R."/>
            <person name="Tsui H.-C.T."/>
            <person name="Winkler M.E."/>
        </authorList>
    </citation>
    <scope>NUCLEOTIDE SEQUENCE</scope>
</reference>
<dbReference type="EMBL" id="UINC01150880">
    <property type="protein sequence ID" value="SVD44174.1"/>
    <property type="molecule type" value="Genomic_DNA"/>
</dbReference>
<proteinExistence type="predicted"/>
<name>A0A382VCF9_9ZZZZ</name>
<accession>A0A382VCF9</accession>
<dbReference type="AlphaFoldDB" id="A0A382VCF9"/>
<evidence type="ECO:0008006" key="2">
    <source>
        <dbReference type="Google" id="ProtNLM"/>
    </source>
</evidence>
<sequence>MENSDFSPEKVLDIIFDTEISEILAEMENESKHCSVLSEKFGITPKDLDAKLSYLVKHDFVNQSGQVDDITYSVDSEKLTEIMQSNHDYKNVEDGLAKMDSFLN</sequence>